<accession>A0A7Y0VBA7</accession>
<keyword evidence="1" id="KW-1133">Transmembrane helix</keyword>
<keyword evidence="1" id="KW-0472">Membrane</keyword>
<dbReference type="SUPFAM" id="SSF52540">
    <property type="entry name" value="P-loop containing nucleoside triphosphate hydrolases"/>
    <property type="match status" value="1"/>
</dbReference>
<sequence length="82" mass="9167">MKATERRETLAAIENGQVDMIVGTHALIQEGVRYHALGLVIMTSSIALVWNNAGFYGKRETILMSHDDGDAYSQNPCHYSIW</sequence>
<dbReference type="EMBL" id="JABBCN010000001">
    <property type="protein sequence ID" value="NMX24638.1"/>
    <property type="molecule type" value="Genomic_DNA"/>
</dbReference>
<proteinExistence type="predicted"/>
<comment type="caution">
    <text evidence="2">The sequence shown here is derived from an EMBL/GenBank/DDBJ whole genome shotgun (WGS) entry which is preliminary data.</text>
</comment>
<protein>
    <submittedName>
        <fullName evidence="2">Uncharacterized protein</fullName>
    </submittedName>
</protein>
<dbReference type="AlphaFoldDB" id="A0A7Y0VBA7"/>
<evidence type="ECO:0000256" key="1">
    <source>
        <dbReference type="SAM" id="Phobius"/>
    </source>
</evidence>
<dbReference type="Gene3D" id="3.40.50.300">
    <property type="entry name" value="P-loop containing nucleotide triphosphate hydrolases"/>
    <property type="match status" value="1"/>
</dbReference>
<feature type="transmembrane region" description="Helical" evidence="1">
    <location>
        <begin position="32"/>
        <end position="50"/>
    </location>
</feature>
<keyword evidence="1" id="KW-0812">Transmembrane</keyword>
<reference evidence="2" key="1">
    <citation type="submission" date="2020-04" db="EMBL/GenBank/DDBJ databases">
        <authorList>
            <person name="Chakraborty B."/>
            <person name="Walker A.R."/>
            <person name="Burne R.A."/>
        </authorList>
    </citation>
    <scope>NUCLEOTIDE SEQUENCE [LARGE SCALE GENOMIC DNA]</scope>
    <source>
        <strain evidence="2">BCA8</strain>
    </source>
</reference>
<organism evidence="2">
    <name type="scientific">Streptococcus sanguinis</name>
    <dbReference type="NCBI Taxonomy" id="1305"/>
    <lineage>
        <taxon>Bacteria</taxon>
        <taxon>Bacillati</taxon>
        <taxon>Bacillota</taxon>
        <taxon>Bacilli</taxon>
        <taxon>Lactobacillales</taxon>
        <taxon>Streptococcaceae</taxon>
        <taxon>Streptococcus</taxon>
    </lineage>
</organism>
<gene>
    <name evidence="2" type="ORF">HGP05_02395</name>
</gene>
<evidence type="ECO:0000313" key="2">
    <source>
        <dbReference type="EMBL" id="NMX24638.1"/>
    </source>
</evidence>
<dbReference type="InterPro" id="IPR027417">
    <property type="entry name" value="P-loop_NTPase"/>
</dbReference>
<name>A0A7Y0VBA7_STRSA</name>